<evidence type="ECO:0000259" key="1">
    <source>
        <dbReference type="Pfam" id="PF12571"/>
    </source>
</evidence>
<protein>
    <submittedName>
        <fullName evidence="2">Phage tail protein</fullName>
    </submittedName>
</protein>
<gene>
    <name evidence="2" type="ORF">QWF21_05000</name>
</gene>
<reference evidence="2 3" key="1">
    <citation type="submission" date="2023-06" db="EMBL/GenBank/DDBJ databases">
        <title>Alkalimonas sp., MEB004 an alkaliphilic bacterium isolated from Lonar Lake, India.</title>
        <authorList>
            <person name="Joshi A."/>
            <person name="Thite S."/>
        </authorList>
    </citation>
    <scope>NUCLEOTIDE SEQUENCE [LARGE SCALE GENOMIC DNA]</scope>
    <source>
        <strain evidence="2 3">MEB004</strain>
    </source>
</reference>
<comment type="caution">
    <text evidence="2">The sequence shown here is derived from an EMBL/GenBank/DDBJ whole genome shotgun (WGS) entry which is preliminary data.</text>
</comment>
<proteinExistence type="predicted"/>
<dbReference type="Proteomes" id="UP001339167">
    <property type="component" value="Unassembled WGS sequence"/>
</dbReference>
<name>A0ABU7JD24_9GAMM</name>
<evidence type="ECO:0000313" key="3">
    <source>
        <dbReference type="Proteomes" id="UP001339167"/>
    </source>
</evidence>
<dbReference type="Pfam" id="PF12571">
    <property type="entry name" value="Phage_tail_fib"/>
    <property type="match status" value="1"/>
</dbReference>
<accession>A0ABU7JD24</accession>
<keyword evidence="3" id="KW-1185">Reference proteome</keyword>
<dbReference type="InterPro" id="IPR022225">
    <property type="entry name" value="Phage_tail_fibre_N"/>
</dbReference>
<evidence type="ECO:0000313" key="2">
    <source>
        <dbReference type="EMBL" id="MEE2023596.1"/>
    </source>
</evidence>
<dbReference type="RefSeq" id="WP_330086950.1">
    <property type="nucleotide sequence ID" value="NZ_JAUGZK010000003.1"/>
</dbReference>
<sequence length="556" mass="60187">MAQVITTAGEQLFALKAQNNEQLDIDTFIFANVPGLDPAEPIDRSEGVPTEHVVHQQIVQQVGRVNQNVVIYSTVLDSVTGPFEFNWVGLFSAVNGTLVAVSHIPTVVKTVTEPGTAGNTLNRNFGIEYSGIADLTGITVDPETWQLDYTARLNGMDELTKQLAKDTGGKDWFKDDGFKVVPREVADSFKILAGAGYVSGLYATLDDDKIINVSSYPQNVYVDAWFDGTASSTWQAQVEFSVTDEELADYIDSNGKQHHLFKLAELINADTVQDLRPAGRINVIERRLGAQAIGVINVSEIINNSPEFILPITPELGQHITLEGHGDANFTITGFGDACPVGYTFSLLIPRTIANTGGNANSLGSYVQFLHTASGNGLDMKINARQSGSSTLYTYQAYPNANDALGRAAALYEQLMFSHLGSGRWRCTSMPQPMSSENQNGLISRFSCGRQRLGYILSSSAASVSEALSLGSDVTINGYGGAVNKLGSRPYPASFVGFRVDQITGGRFNTSTEYIYFEGRDWSQILAKAGANWNFASGMTAVSINLYAEGSWKPNV</sequence>
<dbReference type="EMBL" id="JAUGZK010000003">
    <property type="protein sequence ID" value="MEE2023596.1"/>
    <property type="molecule type" value="Genomic_DNA"/>
</dbReference>
<feature type="domain" description="Phage tail fibre protein N-terminal" evidence="1">
    <location>
        <begin position="3"/>
        <end position="156"/>
    </location>
</feature>
<organism evidence="2 3">
    <name type="scientific">Alkalimonas mucilaginosa</name>
    <dbReference type="NCBI Taxonomy" id="3057676"/>
    <lineage>
        <taxon>Bacteria</taxon>
        <taxon>Pseudomonadati</taxon>
        <taxon>Pseudomonadota</taxon>
        <taxon>Gammaproteobacteria</taxon>
        <taxon>Alkalimonas</taxon>
    </lineage>
</organism>